<sequence>MDRLGEDRELKSELGLFWKNSVDKISQRGNIGGKDYNSTVSAALSSTTGGNNQRAACGLNPSSVMGLCTFLQRQCVHSVTASHTPDSGRMKRGAT</sequence>
<protein>
    <submittedName>
        <fullName evidence="1">Uncharacterized protein</fullName>
    </submittedName>
</protein>
<dbReference type="Proteomes" id="UP001283361">
    <property type="component" value="Unassembled WGS sequence"/>
</dbReference>
<reference evidence="1" key="1">
    <citation type="journal article" date="2023" name="G3 (Bethesda)">
        <title>A reference genome for the long-term kleptoplast-retaining sea slug Elysia crispata morphotype clarki.</title>
        <authorList>
            <person name="Eastman K.E."/>
            <person name="Pendleton A.L."/>
            <person name="Shaikh M.A."/>
            <person name="Suttiyut T."/>
            <person name="Ogas R."/>
            <person name="Tomko P."/>
            <person name="Gavelis G."/>
            <person name="Widhalm J.R."/>
            <person name="Wisecaver J.H."/>
        </authorList>
    </citation>
    <scope>NUCLEOTIDE SEQUENCE</scope>
    <source>
        <strain evidence="1">ECLA1</strain>
    </source>
</reference>
<dbReference type="AlphaFoldDB" id="A0AAE0ZU18"/>
<dbReference type="EMBL" id="JAWDGP010003341">
    <property type="protein sequence ID" value="KAK3775387.1"/>
    <property type="molecule type" value="Genomic_DNA"/>
</dbReference>
<gene>
    <name evidence="1" type="ORF">RRG08_010585</name>
</gene>
<accession>A0AAE0ZU18</accession>
<evidence type="ECO:0000313" key="1">
    <source>
        <dbReference type="EMBL" id="KAK3775387.1"/>
    </source>
</evidence>
<comment type="caution">
    <text evidence="1">The sequence shown here is derived from an EMBL/GenBank/DDBJ whole genome shotgun (WGS) entry which is preliminary data.</text>
</comment>
<organism evidence="1 2">
    <name type="scientific">Elysia crispata</name>
    <name type="common">lettuce slug</name>
    <dbReference type="NCBI Taxonomy" id="231223"/>
    <lineage>
        <taxon>Eukaryota</taxon>
        <taxon>Metazoa</taxon>
        <taxon>Spiralia</taxon>
        <taxon>Lophotrochozoa</taxon>
        <taxon>Mollusca</taxon>
        <taxon>Gastropoda</taxon>
        <taxon>Heterobranchia</taxon>
        <taxon>Euthyneura</taxon>
        <taxon>Panpulmonata</taxon>
        <taxon>Sacoglossa</taxon>
        <taxon>Placobranchoidea</taxon>
        <taxon>Plakobranchidae</taxon>
        <taxon>Elysia</taxon>
    </lineage>
</organism>
<name>A0AAE0ZU18_9GAST</name>
<proteinExistence type="predicted"/>
<evidence type="ECO:0000313" key="2">
    <source>
        <dbReference type="Proteomes" id="UP001283361"/>
    </source>
</evidence>
<keyword evidence="2" id="KW-1185">Reference proteome</keyword>